<feature type="region of interest" description="Disordered" evidence="1">
    <location>
        <begin position="96"/>
        <end position="130"/>
    </location>
</feature>
<feature type="region of interest" description="Disordered" evidence="1">
    <location>
        <begin position="225"/>
        <end position="295"/>
    </location>
</feature>
<protein>
    <submittedName>
        <fullName evidence="2">Uncharacterized protein</fullName>
    </submittedName>
</protein>
<evidence type="ECO:0000256" key="1">
    <source>
        <dbReference type="SAM" id="MobiDB-lite"/>
    </source>
</evidence>
<dbReference type="AlphaFoldDB" id="A0AAV0F2U9"/>
<evidence type="ECO:0000313" key="2">
    <source>
        <dbReference type="EMBL" id="CAH9129817.1"/>
    </source>
</evidence>
<comment type="caution">
    <text evidence="2">The sequence shown here is derived from an EMBL/GenBank/DDBJ whole genome shotgun (WGS) entry which is preliminary data.</text>
</comment>
<dbReference type="PANTHER" id="PTHR36368:SF1">
    <property type="entry name" value="ATP-DEPENDENT CASEINOLYTIC PROTEASE_CROTONASE FAMILY PROTEIN"/>
    <property type="match status" value="1"/>
</dbReference>
<dbReference type="EMBL" id="CAMAPF010000956">
    <property type="protein sequence ID" value="CAH9129817.1"/>
    <property type="molecule type" value="Genomic_DNA"/>
</dbReference>
<name>A0AAV0F2U9_9ASTE</name>
<organism evidence="2 3">
    <name type="scientific">Cuscuta epithymum</name>
    <dbReference type="NCBI Taxonomy" id="186058"/>
    <lineage>
        <taxon>Eukaryota</taxon>
        <taxon>Viridiplantae</taxon>
        <taxon>Streptophyta</taxon>
        <taxon>Embryophyta</taxon>
        <taxon>Tracheophyta</taxon>
        <taxon>Spermatophyta</taxon>
        <taxon>Magnoliopsida</taxon>
        <taxon>eudicotyledons</taxon>
        <taxon>Gunneridae</taxon>
        <taxon>Pentapetalae</taxon>
        <taxon>asterids</taxon>
        <taxon>lamiids</taxon>
        <taxon>Solanales</taxon>
        <taxon>Convolvulaceae</taxon>
        <taxon>Cuscuteae</taxon>
        <taxon>Cuscuta</taxon>
        <taxon>Cuscuta subgen. Cuscuta</taxon>
    </lineage>
</organism>
<keyword evidence="3" id="KW-1185">Reference proteome</keyword>
<reference evidence="2" key="1">
    <citation type="submission" date="2022-07" db="EMBL/GenBank/DDBJ databases">
        <authorList>
            <person name="Macas J."/>
            <person name="Novak P."/>
            <person name="Neumann P."/>
        </authorList>
    </citation>
    <scope>NUCLEOTIDE SEQUENCE</scope>
</reference>
<feature type="region of interest" description="Disordered" evidence="1">
    <location>
        <begin position="151"/>
        <end position="170"/>
    </location>
</feature>
<proteinExistence type="predicted"/>
<evidence type="ECO:0000313" key="3">
    <source>
        <dbReference type="Proteomes" id="UP001152523"/>
    </source>
</evidence>
<sequence length="307" mass="33847">MATSAPKRWLPVEANPDVMNENISSSEDIQLSSEPLDIRNWFPSYVYESPTLDSSDGFTLSKYEESEFDIGESNNGGQRKWENLGSTEVFFMDIKNCNQPSSPKKSEYSKVTGKSPQMEPGGSINQDEVGNGVAEKGFISTIKKSECYSKVTGKSPQMEPGGSINRDKVGNGVAEKGFISTLKKSECFSKVIGKSPQMEAGGSINRDEVRNGVAEKGFISTIKARSRRHDVENQSFTLSDPTKDKSINGKPKHTAGRILSDVTKAQQNQPPPDASQVTGKWQCPRKSKPPLGPPLKQLRLEQWVRRI</sequence>
<dbReference type="PANTHER" id="PTHR36368">
    <property type="entry name" value="ATP-DEPENDENT CASEINOLYTIC PROTEASE/CROTONASE FAMILY PROTEIN"/>
    <property type="match status" value="1"/>
</dbReference>
<accession>A0AAV0F2U9</accession>
<dbReference type="Proteomes" id="UP001152523">
    <property type="component" value="Unassembled WGS sequence"/>
</dbReference>
<gene>
    <name evidence="2" type="ORF">CEPIT_LOCUS30149</name>
</gene>